<keyword evidence="3" id="KW-0378">Hydrolase</keyword>
<evidence type="ECO:0000313" key="7">
    <source>
        <dbReference type="Proteomes" id="UP000229314"/>
    </source>
</evidence>
<evidence type="ECO:0000256" key="3">
    <source>
        <dbReference type="ARBA" id="ARBA00022801"/>
    </source>
</evidence>
<dbReference type="GO" id="GO:0016788">
    <property type="term" value="F:hydrolase activity, acting on ester bonds"/>
    <property type="evidence" value="ECO:0007669"/>
    <property type="project" value="InterPro"/>
</dbReference>
<dbReference type="RefSeq" id="WP_099649051.1">
    <property type="nucleotide sequence ID" value="NZ_CP024422.1"/>
</dbReference>
<reference evidence="6 7" key="1">
    <citation type="submission" date="2017-10" db="EMBL/GenBank/DDBJ databases">
        <title>Complete genome sequence of Paracoccus yeei TT13 isolated from human skin.</title>
        <authorList>
            <person name="Lee K."/>
            <person name="Lim J.Y."/>
            <person name="Hwang I."/>
        </authorList>
    </citation>
    <scope>NUCLEOTIDE SEQUENCE [LARGE SCALE GENOMIC DNA]</scope>
    <source>
        <strain evidence="6 7">TT13</strain>
    </source>
</reference>
<accession>A0A2D2C126</accession>
<dbReference type="InterPro" id="IPR011856">
    <property type="entry name" value="tRNA_endonuc-like_dom_sf"/>
</dbReference>
<comment type="cofactor">
    <cofactor evidence="1">
        <name>Mg(2+)</name>
        <dbReference type="ChEBI" id="CHEBI:18420"/>
    </cofactor>
</comment>
<dbReference type="InterPro" id="IPR014883">
    <property type="entry name" value="VRR_NUC"/>
</dbReference>
<organism evidence="6 7">
    <name type="scientific">Paracoccus yeei</name>
    <dbReference type="NCBI Taxonomy" id="147645"/>
    <lineage>
        <taxon>Bacteria</taxon>
        <taxon>Pseudomonadati</taxon>
        <taxon>Pseudomonadota</taxon>
        <taxon>Alphaproteobacteria</taxon>
        <taxon>Rhodobacterales</taxon>
        <taxon>Paracoccaceae</taxon>
        <taxon>Paracoccus</taxon>
    </lineage>
</organism>
<feature type="domain" description="VRR-NUC" evidence="5">
    <location>
        <begin position="14"/>
        <end position="128"/>
    </location>
</feature>
<dbReference type="SMART" id="SM00990">
    <property type="entry name" value="VRR_NUC"/>
    <property type="match status" value="1"/>
</dbReference>
<protein>
    <submittedName>
        <fullName evidence="6">VRR-NUC domain-containing protein</fullName>
    </submittedName>
</protein>
<evidence type="ECO:0000256" key="1">
    <source>
        <dbReference type="ARBA" id="ARBA00001946"/>
    </source>
</evidence>
<dbReference type="AlphaFoldDB" id="A0A2D2C126"/>
<feature type="compositionally biased region" description="Basic and acidic residues" evidence="4">
    <location>
        <begin position="1"/>
        <end position="11"/>
    </location>
</feature>
<evidence type="ECO:0000256" key="4">
    <source>
        <dbReference type="SAM" id="MobiDB-lite"/>
    </source>
</evidence>
<dbReference type="GO" id="GO:0004518">
    <property type="term" value="F:nuclease activity"/>
    <property type="evidence" value="ECO:0007669"/>
    <property type="project" value="UniProtKB-KW"/>
</dbReference>
<dbReference type="Proteomes" id="UP000229314">
    <property type="component" value="Chromosome"/>
</dbReference>
<dbReference type="GeneID" id="78898090"/>
<evidence type="ECO:0000259" key="5">
    <source>
        <dbReference type="SMART" id="SM00990"/>
    </source>
</evidence>
<dbReference type="EMBL" id="CP024422">
    <property type="protein sequence ID" value="ATQ56187.1"/>
    <property type="molecule type" value="Genomic_DNA"/>
</dbReference>
<feature type="region of interest" description="Disordered" evidence="4">
    <location>
        <begin position="1"/>
        <end position="31"/>
    </location>
</feature>
<name>A0A2D2C126_9RHOB</name>
<keyword evidence="2" id="KW-0540">Nuclease</keyword>
<sequence length="151" mass="16683">MNEAARIRRPADGSAPGQPRRKAKPRDIEGPIHRSILHHLRRRFPAAKVHHSANSIGLSGPQIMRQIAHNEAMGTIKGWPDLTCILPGPVVAFFEVKAPGNSPDKDQKDLHIALRALGCRVAVVRSIEEVEAALADWGIATRRDQKPRIRP</sequence>
<dbReference type="Gene3D" id="3.40.1350.10">
    <property type="match status" value="1"/>
</dbReference>
<evidence type="ECO:0000256" key="2">
    <source>
        <dbReference type="ARBA" id="ARBA00022722"/>
    </source>
</evidence>
<proteinExistence type="predicted"/>
<gene>
    <name evidence="6" type="ORF">PYTT13_10460</name>
</gene>
<evidence type="ECO:0000313" key="6">
    <source>
        <dbReference type="EMBL" id="ATQ56187.1"/>
    </source>
</evidence>
<dbReference type="GO" id="GO:0003676">
    <property type="term" value="F:nucleic acid binding"/>
    <property type="evidence" value="ECO:0007669"/>
    <property type="project" value="InterPro"/>
</dbReference>